<keyword evidence="2" id="KW-1185">Reference proteome</keyword>
<reference evidence="1 2" key="1">
    <citation type="submission" date="2016-05" db="EMBL/GenBank/DDBJ databases">
        <title>Comparative analysis of secretome profiles of manganese(II)-oxidizing ascomycete fungi.</title>
        <authorList>
            <consortium name="DOE Joint Genome Institute"/>
            <person name="Zeiner C.A."/>
            <person name="Purvine S.O."/>
            <person name="Zink E.M."/>
            <person name="Wu S."/>
            <person name="Pasa-Tolic L."/>
            <person name="Chaput D.L."/>
            <person name="Haridas S."/>
            <person name="Grigoriev I.V."/>
            <person name="Santelli C.M."/>
            <person name="Hansel C.M."/>
        </authorList>
    </citation>
    <scope>NUCLEOTIDE SEQUENCE [LARGE SCALE GENOMIC DNA]</scope>
    <source>
        <strain evidence="1 2">AP3s5-JAC2a</strain>
    </source>
</reference>
<dbReference type="AlphaFoldDB" id="A0A177BWZ5"/>
<dbReference type="EMBL" id="KV441560">
    <property type="protein sequence ID" value="OAF99932.1"/>
    <property type="molecule type" value="Genomic_DNA"/>
</dbReference>
<sequence length="251" mass="25974">MATDGVEPWLRPCGCHDGDFSTVSTPLICDSAPASCRLPDGALLGGAADRGCFFTNTCNPRSGSLASTLLAPFTHSLLPAHPSRKHTTLRQSFLPRRQTKTTSLSPSQASRTTLFKSKNTTTAVTDTMRSFQQVVLFLFALVAFVAAQDTQSYDATVYVTSTIYKVNTVTMSSSPAYEVHNSTSTISAPAVSTSAYAVPANSTAPYPTGTGASSGAPAAPSTTEFPGAASGLSVNGALIAMFAAGLGFLAL</sequence>
<organism evidence="1 2">
    <name type="scientific">Paraphaeosphaeria sporulosa</name>
    <dbReference type="NCBI Taxonomy" id="1460663"/>
    <lineage>
        <taxon>Eukaryota</taxon>
        <taxon>Fungi</taxon>
        <taxon>Dikarya</taxon>
        <taxon>Ascomycota</taxon>
        <taxon>Pezizomycotina</taxon>
        <taxon>Dothideomycetes</taxon>
        <taxon>Pleosporomycetidae</taxon>
        <taxon>Pleosporales</taxon>
        <taxon>Massarineae</taxon>
        <taxon>Didymosphaeriaceae</taxon>
        <taxon>Paraphaeosphaeria</taxon>
    </lineage>
</organism>
<accession>A0A177BWZ5</accession>
<name>A0A177BWZ5_9PLEO</name>
<dbReference type="InParanoid" id="A0A177BWZ5"/>
<evidence type="ECO:0000313" key="1">
    <source>
        <dbReference type="EMBL" id="OAF99932.1"/>
    </source>
</evidence>
<protein>
    <submittedName>
        <fullName evidence="1">Uncharacterized protein</fullName>
    </submittedName>
</protein>
<dbReference type="Proteomes" id="UP000077069">
    <property type="component" value="Unassembled WGS sequence"/>
</dbReference>
<proteinExistence type="predicted"/>
<gene>
    <name evidence="1" type="ORF">CC84DRAFT_1180774</name>
</gene>
<dbReference type="OrthoDB" id="3787314at2759"/>
<dbReference type="GeneID" id="28763993"/>
<dbReference type="RefSeq" id="XP_018030298.1">
    <property type="nucleotide sequence ID" value="XM_018180507.1"/>
</dbReference>
<evidence type="ECO:0000313" key="2">
    <source>
        <dbReference type="Proteomes" id="UP000077069"/>
    </source>
</evidence>